<dbReference type="Proteomes" id="UP000635316">
    <property type="component" value="Unassembled WGS sequence"/>
</dbReference>
<proteinExistence type="inferred from homology"/>
<feature type="transmembrane region" description="Helical" evidence="2">
    <location>
        <begin position="37"/>
        <end position="58"/>
    </location>
</feature>
<feature type="transmembrane region" description="Helical" evidence="2">
    <location>
        <begin position="395"/>
        <end position="416"/>
    </location>
</feature>
<keyword evidence="2" id="KW-0812">Transmembrane</keyword>
<name>A0ABS1E8P8_9BURK</name>
<dbReference type="PANTHER" id="PTHR11328:SF24">
    <property type="entry name" value="MAJOR FACILITATOR SUPERFAMILY (MFS) PROFILE DOMAIN-CONTAINING PROTEIN"/>
    <property type="match status" value="1"/>
</dbReference>
<feature type="transmembrane region" description="Helical" evidence="2">
    <location>
        <begin position="12"/>
        <end position="31"/>
    </location>
</feature>
<feature type="transmembrane region" description="Helical" evidence="2">
    <location>
        <begin position="224"/>
        <end position="246"/>
    </location>
</feature>
<feature type="transmembrane region" description="Helical" evidence="2">
    <location>
        <begin position="112"/>
        <end position="132"/>
    </location>
</feature>
<evidence type="ECO:0000313" key="4">
    <source>
        <dbReference type="Proteomes" id="UP000635316"/>
    </source>
</evidence>
<reference evidence="3 4" key="1">
    <citation type="submission" date="2020-12" db="EMBL/GenBank/DDBJ databases">
        <authorList>
            <person name="Lu T."/>
            <person name="Wang Q."/>
            <person name="Han X."/>
        </authorList>
    </citation>
    <scope>NUCLEOTIDE SEQUENCE [LARGE SCALE GENOMIC DNA]</scope>
    <source>
        <strain evidence="3 4">WQ 585</strain>
    </source>
</reference>
<comment type="caution">
    <text evidence="3">The sequence shown here is derived from an EMBL/GenBank/DDBJ whole genome shotgun (WGS) entry which is preliminary data.</text>
</comment>
<dbReference type="Gene3D" id="1.20.1250.20">
    <property type="entry name" value="MFS general substrate transporter like domains"/>
    <property type="match status" value="2"/>
</dbReference>
<evidence type="ECO:0000256" key="1">
    <source>
        <dbReference type="ARBA" id="ARBA00009617"/>
    </source>
</evidence>
<organism evidence="3 4">
    <name type="scientific">Advenella mandrilli</name>
    <dbReference type="NCBI Taxonomy" id="2800330"/>
    <lineage>
        <taxon>Bacteria</taxon>
        <taxon>Pseudomonadati</taxon>
        <taxon>Pseudomonadota</taxon>
        <taxon>Betaproteobacteria</taxon>
        <taxon>Burkholderiales</taxon>
        <taxon>Alcaligenaceae</taxon>
    </lineage>
</organism>
<dbReference type="EMBL" id="JAENGP010000002">
    <property type="protein sequence ID" value="MBK1780019.1"/>
    <property type="molecule type" value="Genomic_DNA"/>
</dbReference>
<dbReference type="RefSeq" id="WP_200233361.1">
    <property type="nucleotide sequence ID" value="NZ_JAENGP010000002.1"/>
</dbReference>
<accession>A0ABS1E8P8</accession>
<feature type="transmembrane region" description="Helical" evidence="2">
    <location>
        <begin position="351"/>
        <end position="375"/>
    </location>
</feature>
<evidence type="ECO:0000256" key="2">
    <source>
        <dbReference type="SAM" id="Phobius"/>
    </source>
</evidence>
<keyword evidence="4" id="KW-1185">Reference proteome</keyword>
<dbReference type="InterPro" id="IPR039672">
    <property type="entry name" value="MFS_2"/>
</dbReference>
<keyword evidence="2" id="KW-1133">Transmembrane helix</keyword>
<comment type="similarity">
    <text evidence="1">Belongs to the sodium:galactoside symporter (TC 2.A.2) family.</text>
</comment>
<dbReference type="PANTHER" id="PTHR11328">
    <property type="entry name" value="MAJOR FACILITATOR SUPERFAMILY DOMAIN-CONTAINING PROTEIN"/>
    <property type="match status" value="1"/>
</dbReference>
<evidence type="ECO:0000313" key="3">
    <source>
        <dbReference type="EMBL" id="MBK1780019.1"/>
    </source>
</evidence>
<gene>
    <name evidence="3" type="ORF">JHL22_02180</name>
</gene>
<feature type="transmembrane region" description="Helical" evidence="2">
    <location>
        <begin position="179"/>
        <end position="196"/>
    </location>
</feature>
<protein>
    <submittedName>
        <fullName evidence="3">MFS transporter</fullName>
    </submittedName>
</protein>
<dbReference type="Pfam" id="PF13347">
    <property type="entry name" value="MFS_2"/>
    <property type="match status" value="1"/>
</dbReference>
<feature type="transmembrane region" description="Helical" evidence="2">
    <location>
        <begin position="310"/>
        <end position="339"/>
    </location>
</feature>
<keyword evidence="2" id="KW-0472">Membrane</keyword>
<feature type="transmembrane region" description="Helical" evidence="2">
    <location>
        <begin position="285"/>
        <end position="304"/>
    </location>
</feature>
<dbReference type="InterPro" id="IPR036259">
    <property type="entry name" value="MFS_trans_sf"/>
</dbReference>
<feature type="transmembrane region" description="Helical" evidence="2">
    <location>
        <begin position="258"/>
        <end position="278"/>
    </location>
</feature>
<sequence>MTSPAKLTLPQAASYGTLGLPLAFIALPLYILLPNYYANEFGVSLTVLGLLFLASRLFDALTDPLLGRLSDRLFNRSNANIMPFIGLASITLILGLAGLLFPPALVASGSKLIIWIATCLLITYTVYSFLMIMHQAWGARLGGDAVMRGKIVAARESAGLIGVMLASAIPGWLGYPAMLISFMNCLGLGFFCLSLATKPAHNHLNPTQVTSLWHPFRQAPFRRLLLVFVLNGIASAIPATLVLFFIQDRIRAPLASEPWFLGLYFLCAALSMPFWLYLVRRIGLAKTWLSGMLLSILVFIWTLSLGEGDAIYFAFICAFSGFAVGADLALPGAMLAGLIRALGHGGKHEGAYLGWWNFMTKANLALAAGLTLPLLEWLGYTPGIRDTQALQMLSLVYAGLPCLLKSLAAWALYRFFQAPHSPQEL</sequence>
<dbReference type="SUPFAM" id="SSF103473">
    <property type="entry name" value="MFS general substrate transporter"/>
    <property type="match status" value="1"/>
</dbReference>
<feature type="transmembrane region" description="Helical" evidence="2">
    <location>
        <begin position="79"/>
        <end position="100"/>
    </location>
</feature>